<name>A0A1G8YXT5_9GAMM</name>
<dbReference type="EMBL" id="FNEM01000018">
    <property type="protein sequence ID" value="SDK07601.1"/>
    <property type="molecule type" value="Genomic_DNA"/>
</dbReference>
<protein>
    <submittedName>
        <fullName evidence="3">Chromosome partitioning protein</fullName>
    </submittedName>
</protein>
<dbReference type="AlphaFoldDB" id="A0A1G8YXT5"/>
<proteinExistence type="predicted"/>
<comment type="similarity">
    <text evidence="1">To B.subtilis soj.</text>
</comment>
<accession>A0A1G8YXT5</accession>
<dbReference type="InterPro" id="IPR050678">
    <property type="entry name" value="DNA_Partitioning_ATPase"/>
</dbReference>
<dbReference type="PIRSF" id="PIRSF009320">
    <property type="entry name" value="Nuc_binding_HP_1000"/>
    <property type="match status" value="1"/>
</dbReference>
<dbReference type="PANTHER" id="PTHR13696">
    <property type="entry name" value="P-LOOP CONTAINING NUCLEOSIDE TRIPHOSPHATE HYDROLASE"/>
    <property type="match status" value="1"/>
</dbReference>
<dbReference type="SUPFAM" id="SSF52540">
    <property type="entry name" value="P-loop containing nucleoside triphosphate hydrolases"/>
    <property type="match status" value="1"/>
</dbReference>
<sequence length="261" mass="28872">MQVWTVSNQKGGVGKTTSVITLAGLLVKRGYRVLAVDTDPQASLGYYLGVDPDELPGSLFDLFRYHEEIERQHVEAVIVPTSVPQLDLLPATTALATLDRTLGTKDGMGLILKRVLEMVSHRYDAVLIDCPPVLGVLMINALAACDRIVVPVQTEFLALKGLDRMVRTLEMVGRSRGTQYPFTIVPTMFDKRTRASLQALTALTQKYPKDLWHSVIPVDTRFRDASQAHLPPSHYDAGSRGVKAYDQLLNALLDQQGEFNV</sequence>
<gene>
    <name evidence="3" type="ORF">SAMN04488540_11872</name>
</gene>
<dbReference type="Proteomes" id="UP000199527">
    <property type="component" value="Unassembled WGS sequence"/>
</dbReference>
<evidence type="ECO:0000256" key="1">
    <source>
        <dbReference type="ARBA" id="ARBA00060876"/>
    </source>
</evidence>
<dbReference type="CDD" id="cd02042">
    <property type="entry name" value="ParAB_family"/>
    <property type="match status" value="1"/>
</dbReference>
<evidence type="ECO:0000313" key="3">
    <source>
        <dbReference type="EMBL" id="SDK07601.1"/>
    </source>
</evidence>
<evidence type="ECO:0000259" key="2">
    <source>
        <dbReference type="Pfam" id="PF13614"/>
    </source>
</evidence>
<organism evidence="3 4">
    <name type="scientific">Ferrimonas sediminum</name>
    <dbReference type="NCBI Taxonomy" id="718193"/>
    <lineage>
        <taxon>Bacteria</taxon>
        <taxon>Pseudomonadati</taxon>
        <taxon>Pseudomonadota</taxon>
        <taxon>Gammaproteobacteria</taxon>
        <taxon>Alteromonadales</taxon>
        <taxon>Ferrimonadaceae</taxon>
        <taxon>Ferrimonas</taxon>
    </lineage>
</organism>
<evidence type="ECO:0000313" key="4">
    <source>
        <dbReference type="Proteomes" id="UP000199527"/>
    </source>
</evidence>
<feature type="domain" description="AAA" evidence="2">
    <location>
        <begin position="1"/>
        <end position="174"/>
    </location>
</feature>
<dbReference type="InterPro" id="IPR027417">
    <property type="entry name" value="P-loop_NTPase"/>
</dbReference>
<dbReference type="PANTHER" id="PTHR13696:SF69">
    <property type="entry name" value="PLASMID PARTITIONING PROTEIN-RELATED"/>
    <property type="match status" value="1"/>
</dbReference>
<dbReference type="InterPro" id="IPR025669">
    <property type="entry name" value="AAA_dom"/>
</dbReference>
<keyword evidence="4" id="KW-1185">Reference proteome</keyword>
<dbReference type="RefSeq" id="WP_090367536.1">
    <property type="nucleotide sequence ID" value="NZ_FNEM01000018.1"/>
</dbReference>
<dbReference type="Gene3D" id="3.40.50.300">
    <property type="entry name" value="P-loop containing nucleotide triphosphate hydrolases"/>
    <property type="match status" value="1"/>
</dbReference>
<dbReference type="OrthoDB" id="9815116at2"/>
<reference evidence="4" key="1">
    <citation type="submission" date="2016-10" db="EMBL/GenBank/DDBJ databases">
        <authorList>
            <person name="Varghese N."/>
            <person name="Submissions S."/>
        </authorList>
    </citation>
    <scope>NUCLEOTIDE SEQUENCE [LARGE SCALE GENOMIC DNA]</scope>
    <source>
        <strain evidence="4">DSM 23317</strain>
    </source>
</reference>
<dbReference type="FunFam" id="3.40.50.300:FF:000285">
    <property type="entry name" value="Sporulation initiation inhibitor Soj"/>
    <property type="match status" value="1"/>
</dbReference>
<dbReference type="Pfam" id="PF13614">
    <property type="entry name" value="AAA_31"/>
    <property type="match status" value="1"/>
</dbReference>